<gene>
    <name evidence="1" type="ORF">CK203_115595</name>
</gene>
<reference evidence="1 2" key="1">
    <citation type="journal article" date="2018" name="PLoS Genet.">
        <title>Population sequencing reveals clonal diversity and ancestral inbreeding in the grapevine cultivar Chardonnay.</title>
        <authorList>
            <person name="Roach M.J."/>
            <person name="Johnson D.L."/>
            <person name="Bohlmann J."/>
            <person name="van Vuuren H.J."/>
            <person name="Jones S.J."/>
            <person name="Pretorius I.S."/>
            <person name="Schmidt S.A."/>
            <person name="Borneman A.R."/>
        </authorList>
    </citation>
    <scope>NUCLEOTIDE SEQUENCE [LARGE SCALE GENOMIC DNA]</scope>
    <source>
        <strain evidence="2">cv. Chardonnay</strain>
        <tissue evidence="1">Leaf</tissue>
    </source>
</reference>
<comment type="caution">
    <text evidence="1">The sequence shown here is derived from an EMBL/GenBank/DDBJ whole genome shotgun (WGS) entry which is preliminary data.</text>
</comment>
<organism evidence="1 2">
    <name type="scientific">Vitis vinifera</name>
    <name type="common">Grape</name>
    <dbReference type="NCBI Taxonomy" id="29760"/>
    <lineage>
        <taxon>Eukaryota</taxon>
        <taxon>Viridiplantae</taxon>
        <taxon>Streptophyta</taxon>
        <taxon>Embryophyta</taxon>
        <taxon>Tracheophyta</taxon>
        <taxon>Spermatophyta</taxon>
        <taxon>Magnoliopsida</taxon>
        <taxon>eudicotyledons</taxon>
        <taxon>Gunneridae</taxon>
        <taxon>Pentapetalae</taxon>
        <taxon>rosids</taxon>
        <taxon>Vitales</taxon>
        <taxon>Vitaceae</taxon>
        <taxon>Viteae</taxon>
        <taxon>Vitis</taxon>
    </lineage>
</organism>
<dbReference type="Proteomes" id="UP000288805">
    <property type="component" value="Unassembled WGS sequence"/>
</dbReference>
<dbReference type="EMBL" id="QGNW01001153">
    <property type="protein sequence ID" value="RVW53217.1"/>
    <property type="molecule type" value="Genomic_DNA"/>
</dbReference>
<evidence type="ECO:0000313" key="1">
    <source>
        <dbReference type="EMBL" id="RVW53217.1"/>
    </source>
</evidence>
<dbReference type="AlphaFoldDB" id="A0A438EZP0"/>
<name>A0A438EZP0_VITVI</name>
<accession>A0A438EZP0</accession>
<protein>
    <submittedName>
        <fullName evidence="1">Uncharacterized protein</fullName>
    </submittedName>
</protein>
<evidence type="ECO:0000313" key="2">
    <source>
        <dbReference type="Proteomes" id="UP000288805"/>
    </source>
</evidence>
<sequence length="125" mass="14376">MGLFLHSSPVGTGRSSRLLIGHQRGIRYNPGLLDTWLGYPSQTLALWFWHHMMLRTRPSRCHQLVLQLSGTHHSYPSQQYRPWTPIRLMIGPTCHPYCHWPYYVAQGTERPPVSYSATGQPCYAA</sequence>
<proteinExistence type="predicted"/>